<proteinExistence type="predicted"/>
<sequence>MARPDPEALIARATELLRLPRIGLLWCRGAVPSPWTLPGTRGIHYLEEPRAAGLHPLYLLEGLSLPEREARTLALLAILEPPVSLVAELVSGLGASPAARLASACLDEGVPVLLDPSRLESWLAGAGAGARDRWTEARGVLEARGVRWLGSGGAAPLPKAPDHPGALRLGPGWHAWGELSGRTEGCSAVVLAPGARLTPEARERLRVRGIPVREEGTGWR</sequence>
<gene>
    <name evidence="1" type="ORF">Apau_0023</name>
</gene>
<evidence type="ECO:0000313" key="1">
    <source>
        <dbReference type="EMBL" id="EFQ22464.1"/>
    </source>
</evidence>
<protein>
    <submittedName>
        <fullName evidence="1">Uncharacterized protein</fullName>
    </submittedName>
</protein>
<dbReference type="STRING" id="584708.Apau_0023"/>
<accession>E3CVA7</accession>
<keyword evidence="2" id="KW-1185">Reference proteome</keyword>
<dbReference type="PaxDb" id="584708-Apau_0023"/>
<dbReference type="RefSeq" id="WP_006299601.1">
    <property type="nucleotide sequence ID" value="NZ_CM001022.1"/>
</dbReference>
<dbReference type="EMBL" id="CM001022">
    <property type="protein sequence ID" value="EFQ22464.1"/>
    <property type="molecule type" value="Genomic_DNA"/>
</dbReference>
<dbReference type="OrthoDB" id="9956974at2"/>
<dbReference type="AlphaFoldDB" id="E3CVA7"/>
<evidence type="ECO:0000313" key="2">
    <source>
        <dbReference type="Proteomes" id="UP000005096"/>
    </source>
</evidence>
<dbReference type="Proteomes" id="UP000005096">
    <property type="component" value="Chromosome"/>
</dbReference>
<dbReference type="HOGENOM" id="CLU_1302797_0_0_0"/>
<dbReference type="eggNOG" id="ENOG503388B">
    <property type="taxonomic scope" value="Bacteria"/>
</dbReference>
<organism evidence="1 2">
    <name type="scientific">Aminomonas paucivorans DSM 12260</name>
    <dbReference type="NCBI Taxonomy" id="584708"/>
    <lineage>
        <taxon>Bacteria</taxon>
        <taxon>Thermotogati</taxon>
        <taxon>Synergistota</taxon>
        <taxon>Synergistia</taxon>
        <taxon>Synergistales</taxon>
        <taxon>Synergistaceae</taxon>
        <taxon>Aminomonas</taxon>
    </lineage>
</organism>
<name>E3CVA7_9BACT</name>
<reference evidence="1 2" key="1">
    <citation type="journal article" date="2010" name="Stand. Genomic Sci.">
        <title>Non-contiguous finished genome sequence of Aminomonas paucivorans type strain (GLU-3).</title>
        <authorList>
            <person name="Pitluck S."/>
            <person name="Yasawong M."/>
            <person name="Held B."/>
            <person name="Lapidus A."/>
            <person name="Nolan M."/>
            <person name="Copeland A."/>
            <person name="Lucas S."/>
            <person name="Del Rio T.G."/>
            <person name="Tice H."/>
            <person name="Cheng J.F."/>
            <person name="Chertkov O."/>
            <person name="Goodwin L."/>
            <person name="Tapia R."/>
            <person name="Han C."/>
            <person name="Liolios K."/>
            <person name="Ivanova N."/>
            <person name="Mavromatis K."/>
            <person name="Ovchinnikova G."/>
            <person name="Pati A."/>
            <person name="Chen A."/>
            <person name="Palaniappan K."/>
            <person name="Land M."/>
            <person name="Hauser L."/>
            <person name="Chang Y.J."/>
            <person name="Jeffries C.D."/>
            <person name="Pukall R."/>
            <person name="Spring S."/>
            <person name="Rohde M."/>
            <person name="Sikorski J."/>
            <person name="Goker M."/>
            <person name="Woyke T."/>
            <person name="Bristow J."/>
            <person name="Eisen J.A."/>
            <person name="Markowitz V."/>
            <person name="Hugenholtz P."/>
            <person name="Kyrpides N.C."/>
            <person name="Klenk H.P."/>
        </authorList>
    </citation>
    <scope>NUCLEOTIDE SEQUENCE [LARGE SCALE GENOMIC DNA]</scope>
    <source>
        <strain evidence="1 2">DSM 12260</strain>
    </source>
</reference>